<dbReference type="Pfam" id="PF07986">
    <property type="entry name" value="TBCC"/>
    <property type="match status" value="1"/>
</dbReference>
<dbReference type="RefSeq" id="XP_058977347.1">
    <property type="nucleotide sequence ID" value="XM_059121364.1"/>
</dbReference>
<dbReference type="InterPro" id="IPR038397">
    <property type="entry name" value="TBCC_N_sf"/>
</dbReference>
<dbReference type="PANTHER" id="PTHR15139:SF0">
    <property type="entry name" value="TUBULIN-SPECIFIC CHAPERONE C"/>
    <property type="match status" value="1"/>
</dbReference>
<evidence type="ECO:0000259" key="7">
    <source>
        <dbReference type="PROSITE" id="PS51329"/>
    </source>
</evidence>
<evidence type="ECO:0000256" key="1">
    <source>
        <dbReference type="ARBA" id="ARBA00004496"/>
    </source>
</evidence>
<dbReference type="InterPro" id="IPR016098">
    <property type="entry name" value="CAP/MinC_C"/>
</dbReference>
<dbReference type="GeneID" id="131802030"/>
<dbReference type="InterPro" id="IPR006599">
    <property type="entry name" value="CARP_motif"/>
</dbReference>
<keyword evidence="8" id="KW-1185">Reference proteome</keyword>
<name>A0ABM3UUZ8_MUSDO</name>
<comment type="similarity">
    <text evidence="2">Belongs to the TBCC family.</text>
</comment>
<comment type="subcellular location">
    <subcellularLocation>
        <location evidence="1">Cytoplasm</location>
    </subcellularLocation>
</comment>
<dbReference type="Gene3D" id="1.20.58.1250">
    <property type="entry name" value="Tubulin Binding Cofactor C, N-terminal domain"/>
    <property type="match status" value="1"/>
</dbReference>
<dbReference type="Pfam" id="PF16752">
    <property type="entry name" value="TBCC_N"/>
    <property type="match status" value="1"/>
</dbReference>
<dbReference type="InterPro" id="IPR017901">
    <property type="entry name" value="C-CAP_CF_C-like"/>
</dbReference>
<evidence type="ECO:0000256" key="6">
    <source>
        <dbReference type="ARBA" id="ARBA00026055"/>
    </source>
</evidence>
<gene>
    <name evidence="9" type="primary">LOC131802030</name>
</gene>
<dbReference type="PANTHER" id="PTHR15139">
    <property type="entry name" value="TUBULIN FOLDING COFACTOR C"/>
    <property type="match status" value="1"/>
</dbReference>
<dbReference type="Proteomes" id="UP001652621">
    <property type="component" value="Unplaced"/>
</dbReference>
<reference evidence="9" key="1">
    <citation type="submission" date="2025-08" db="UniProtKB">
        <authorList>
            <consortium name="RefSeq"/>
        </authorList>
    </citation>
    <scope>IDENTIFICATION</scope>
    <source>
        <strain evidence="9">Aabys</strain>
        <tissue evidence="9">Whole body</tissue>
    </source>
</reference>
<evidence type="ECO:0000313" key="9">
    <source>
        <dbReference type="RefSeq" id="XP_058977347.1"/>
    </source>
</evidence>
<comment type="subunit">
    <text evidence="6">Supercomplex made of cofactors A to E. Cofactors A and D function by capturing and stabilizing tubulin in a quasi-native conformation. Cofactor E binds to the cofactor D-tubulin complex; interaction with cofactor C then causes the release of tubulin polypeptides that are committed to the native state.</text>
</comment>
<evidence type="ECO:0000256" key="4">
    <source>
        <dbReference type="ARBA" id="ARBA00022990"/>
    </source>
</evidence>
<dbReference type="InterPro" id="IPR031925">
    <property type="entry name" value="TBCC_N"/>
</dbReference>
<evidence type="ECO:0000256" key="3">
    <source>
        <dbReference type="ARBA" id="ARBA00022490"/>
    </source>
</evidence>
<protein>
    <submittedName>
        <fullName evidence="9">Tubulin-specific chaperone C-like</fullName>
    </submittedName>
</protein>
<keyword evidence="3" id="KW-0963">Cytoplasm</keyword>
<dbReference type="InterPro" id="IPR027684">
    <property type="entry name" value="TBCC"/>
</dbReference>
<evidence type="ECO:0000256" key="2">
    <source>
        <dbReference type="ARBA" id="ARBA00008848"/>
    </source>
</evidence>
<accession>A0ABM3UUZ8</accession>
<organism evidence="8 9">
    <name type="scientific">Musca domestica</name>
    <name type="common">House fly</name>
    <dbReference type="NCBI Taxonomy" id="7370"/>
    <lineage>
        <taxon>Eukaryota</taxon>
        <taxon>Metazoa</taxon>
        <taxon>Ecdysozoa</taxon>
        <taxon>Arthropoda</taxon>
        <taxon>Hexapoda</taxon>
        <taxon>Insecta</taxon>
        <taxon>Pterygota</taxon>
        <taxon>Neoptera</taxon>
        <taxon>Endopterygota</taxon>
        <taxon>Diptera</taxon>
        <taxon>Brachycera</taxon>
        <taxon>Muscomorpha</taxon>
        <taxon>Muscoidea</taxon>
        <taxon>Muscidae</taxon>
        <taxon>Musca</taxon>
    </lineage>
</organism>
<keyword evidence="5" id="KW-0143">Chaperone</keyword>
<proteinExistence type="inferred from homology"/>
<dbReference type="Gene3D" id="2.160.20.70">
    <property type="match status" value="1"/>
</dbReference>
<evidence type="ECO:0000256" key="5">
    <source>
        <dbReference type="ARBA" id="ARBA00023186"/>
    </source>
</evidence>
<dbReference type="InterPro" id="IPR012945">
    <property type="entry name" value="Tubulin-bd_cofactor_C_dom"/>
</dbReference>
<feature type="domain" description="C-CAP/cofactor C-like" evidence="7">
    <location>
        <begin position="169"/>
        <end position="335"/>
    </location>
</feature>
<sequence>MSSTRLSIPNVDNETLDDNAISKKDQILERLNKRNKERQNYLDVKLEQRNKETSDAEGVDYFSQAFADKVREIEARIKNLSETSAKKNPGENSSIDLARHFTEITLEIQELQRYLTNSTMFLTDFKIKACQSIVNDLLQSCEEAKVKLMPKKKFGFSGRKVTPKPCLNPKLSKTDNVDGAEKNEHISTITGSKVSWTLSNRTNEYICLKGDEVHSKDITIAHLQNCFVELQGPAGSVQISHCSNSTFLCGPIARSLFADFCTNSTLSAACQQMRLHSSEQCQIYLHVTCRAIIEDCSKIGVAPYNYDYTGIDEDYNHAKINKEVNNYTDIADFNWLSSEVASPNWHLIKDFHAINWVQKRQEFLTRNMDNASL</sequence>
<evidence type="ECO:0000313" key="8">
    <source>
        <dbReference type="Proteomes" id="UP001652621"/>
    </source>
</evidence>
<dbReference type="PROSITE" id="PS51329">
    <property type="entry name" value="C_CAP_COFACTOR_C"/>
    <property type="match status" value="1"/>
</dbReference>
<keyword evidence="4" id="KW-0007">Acetylation</keyword>
<dbReference type="SMART" id="SM00673">
    <property type="entry name" value="CARP"/>
    <property type="match status" value="2"/>
</dbReference>